<dbReference type="EMBL" id="AB173080">
    <property type="protein sequence ID" value="BAE90142.1"/>
    <property type="molecule type" value="mRNA"/>
</dbReference>
<dbReference type="AlphaFoldDB" id="I7GM59"/>
<accession>I7GM59</accession>
<evidence type="ECO:0000313" key="1">
    <source>
        <dbReference type="EMBL" id="BAE90142.1"/>
    </source>
</evidence>
<name>I7GM59_MACFA</name>
<organism evidence="1">
    <name type="scientific">Macaca fascicularis</name>
    <name type="common">Crab-eating macaque</name>
    <name type="synonym">Cynomolgus monkey</name>
    <dbReference type="NCBI Taxonomy" id="9541"/>
    <lineage>
        <taxon>Eukaryota</taxon>
        <taxon>Metazoa</taxon>
        <taxon>Chordata</taxon>
        <taxon>Craniata</taxon>
        <taxon>Vertebrata</taxon>
        <taxon>Euteleostomi</taxon>
        <taxon>Mammalia</taxon>
        <taxon>Eutheria</taxon>
        <taxon>Euarchontoglires</taxon>
        <taxon>Primates</taxon>
        <taxon>Haplorrhini</taxon>
        <taxon>Catarrhini</taxon>
        <taxon>Cercopithecidae</taxon>
        <taxon>Cercopithecinae</taxon>
        <taxon>Macaca</taxon>
    </lineage>
</organism>
<proteinExistence type="evidence at transcript level"/>
<sequence>MPLIVILKTVKGIRLLSSMTVLLQTLKQPLPIKKFWSRSPSWLVSSSSMTSRKVTLSLSTCP</sequence>
<reference evidence="1" key="1">
    <citation type="journal article" date="2007" name="PLoS Biol.">
        <title>Rate of evolution in brain-expressed genes in humans and other primates.</title>
        <authorList>
            <person name="Wang H.-Y."/>
            <person name="Chien H.-C."/>
            <person name="Osada N."/>
            <person name="Hashimoto K."/>
            <person name="Sugano S."/>
            <person name="Gojobori T."/>
            <person name="Chou C.-K."/>
            <person name="Tsai S.-F."/>
            <person name="Wu C.-I."/>
            <person name="Shen C.-K.J."/>
        </authorList>
    </citation>
    <scope>NUCLEOTIDE SEQUENCE</scope>
</reference>
<protein>
    <submittedName>
        <fullName evidence="1">Macaca fascicularis brain cDNA clone: QflA-20935, similar to human FLJ21963 protein (FLJ21963), mRNA, RefSeq: NM_024560.2</fullName>
    </submittedName>
</protein>